<evidence type="ECO:0000256" key="3">
    <source>
        <dbReference type="ARBA" id="ARBA00022695"/>
    </source>
</evidence>
<reference evidence="10 11" key="1">
    <citation type="submission" date="2023-09" db="EMBL/GenBank/DDBJ databases">
        <authorList>
            <person name="Rey-Velasco X."/>
        </authorList>
    </citation>
    <scope>NUCLEOTIDE SEQUENCE [LARGE SCALE GENOMIC DNA]</scope>
    <source>
        <strain evidence="10 11">W409</strain>
    </source>
</reference>
<dbReference type="GO" id="GO:0070733">
    <property type="term" value="F:AMPylase activity"/>
    <property type="evidence" value="ECO:0007669"/>
    <property type="project" value="UniProtKB-EC"/>
</dbReference>
<dbReference type="Proteomes" id="UP001249020">
    <property type="component" value="Unassembled WGS sequence"/>
</dbReference>
<feature type="binding site" evidence="8">
    <location>
        <position position="250"/>
    </location>
    <ligand>
        <name>Mg(2+)</name>
        <dbReference type="ChEBI" id="CHEBI:18420"/>
    </ligand>
</feature>
<dbReference type="EC" id="2.7.7.108" evidence="8"/>
<comment type="function">
    <text evidence="8">Nucleotidyltransferase involved in the post-translational modification of proteins. It can catalyze the addition of adenosine monophosphate (AMP) or uridine monophosphate (UMP) to a protein, resulting in modifications known as AMPylation and UMPylation.</text>
</comment>
<protein>
    <recommendedName>
        <fullName evidence="8">Protein nucleotidyltransferase YdiU</fullName>
        <ecNumber evidence="8">2.7.7.-</ecNumber>
    </recommendedName>
    <alternativeName>
        <fullName evidence="8">Protein adenylyltransferase YdiU</fullName>
        <ecNumber evidence="8">2.7.7.108</ecNumber>
    </alternativeName>
    <alternativeName>
        <fullName evidence="8">Protein uridylyltransferase YdiU</fullName>
        <ecNumber evidence="8">2.7.7.-</ecNumber>
    </alternativeName>
</protein>
<feature type="binding site" evidence="8">
    <location>
        <position position="170"/>
    </location>
    <ligand>
        <name>ATP</name>
        <dbReference type="ChEBI" id="CHEBI:30616"/>
    </ligand>
</feature>
<feature type="binding site" evidence="8">
    <location>
        <position position="259"/>
    </location>
    <ligand>
        <name>Mg(2+)</name>
        <dbReference type="ChEBI" id="CHEBI:18420"/>
    </ligand>
</feature>
<feature type="binding site" evidence="8">
    <location>
        <position position="86"/>
    </location>
    <ligand>
        <name>ATP</name>
        <dbReference type="ChEBI" id="CHEBI:30616"/>
    </ligand>
</feature>
<evidence type="ECO:0000256" key="7">
    <source>
        <dbReference type="ARBA" id="ARBA00022842"/>
    </source>
</evidence>
<sequence>MQLFHKYAEELADICTPVVPFPILRARVALVNNKLAEALDIPVDELSTAKLLPSLFGDDGELQAHSVAQKYGGHQFGQWNPQLGDGRGLLLGEVKAQSGQFFDLHLKGAGPTPYSRHADGRAVLRSTIREYLAGEALHALGIPSSRSLCLIRSDEPVIRETLERGAMMIRVCESHLRFGHFEYYFHTDQHEQLQNLFSFAFEHHFADTIAAHPEQSPHAAMLQEIVSSTAAMIAKWQAYGFNHGVMNTDNMSIHGITFDFGPYAFLDDFIPNYVCNRSDHSGRYAFDQQPSIGLWNLNALAHAFSPYLDIKEIKAILMTYEDTLVNDYQALIRQRLGLSMQAETPDKMYQSDEQKLSHEIDVLIGEWMQILQTEKADMHVAFRTLSKHLLSIRDNNYNALSDNFIQADRVRSWCVNYQEIQQALLDLNQKSWEKIQEDMLGVNPKYVLRNHLAQEAIAAAEDDDFSLCEAFLTVLTSPFEEHPDYERFSKPPATQDKGIALSCSS</sequence>
<keyword evidence="4 8" id="KW-0479">Metal-binding</keyword>
<feature type="binding site" evidence="8">
    <location>
        <position position="87"/>
    </location>
    <ligand>
        <name>ATP</name>
        <dbReference type="ChEBI" id="CHEBI:30616"/>
    </ligand>
</feature>
<evidence type="ECO:0000313" key="10">
    <source>
        <dbReference type="EMBL" id="MDT0582169.1"/>
    </source>
</evidence>
<feature type="binding site" evidence="8">
    <location>
        <position position="119"/>
    </location>
    <ligand>
        <name>ATP</name>
        <dbReference type="ChEBI" id="CHEBI:30616"/>
    </ligand>
</feature>
<dbReference type="PANTHER" id="PTHR32057:SF14">
    <property type="entry name" value="PROTEIN ADENYLYLTRANSFERASE SELO, MITOCHONDRIAL"/>
    <property type="match status" value="1"/>
</dbReference>
<evidence type="ECO:0000256" key="2">
    <source>
        <dbReference type="ARBA" id="ARBA00022679"/>
    </source>
</evidence>
<comment type="similarity">
    <text evidence="1 8">Belongs to the SELO family.</text>
</comment>
<comment type="catalytic activity">
    <reaction evidence="8">
        <text>L-threonyl-[protein] + ATP = 3-O-(5'-adenylyl)-L-threonyl-[protein] + diphosphate</text>
        <dbReference type="Rhea" id="RHEA:54292"/>
        <dbReference type="Rhea" id="RHEA-COMP:11060"/>
        <dbReference type="Rhea" id="RHEA-COMP:13847"/>
        <dbReference type="ChEBI" id="CHEBI:30013"/>
        <dbReference type="ChEBI" id="CHEBI:30616"/>
        <dbReference type="ChEBI" id="CHEBI:33019"/>
        <dbReference type="ChEBI" id="CHEBI:138113"/>
        <dbReference type="EC" id="2.7.7.108"/>
    </reaction>
</comment>
<feature type="binding site" evidence="8">
    <location>
        <position position="259"/>
    </location>
    <ligand>
        <name>ATP</name>
        <dbReference type="ChEBI" id="CHEBI:30616"/>
    </ligand>
</feature>
<dbReference type="EC" id="2.7.7.-" evidence="8"/>
<feature type="binding site" evidence="8">
    <location>
        <position position="120"/>
    </location>
    <ligand>
        <name>ATP</name>
        <dbReference type="ChEBI" id="CHEBI:30616"/>
    </ligand>
</feature>
<gene>
    <name evidence="8" type="primary">ydiU</name>
    <name evidence="8" type="synonym">selO</name>
    <name evidence="10" type="ORF">RM544_06445</name>
</gene>
<comment type="caution">
    <text evidence="10">The sequence shown here is derived from an EMBL/GenBank/DDBJ whole genome shotgun (WGS) entry which is preliminary data.</text>
</comment>
<comment type="catalytic activity">
    <reaction evidence="8">
        <text>L-seryl-[protein] + ATP = 3-O-(5'-adenylyl)-L-seryl-[protein] + diphosphate</text>
        <dbReference type="Rhea" id="RHEA:58120"/>
        <dbReference type="Rhea" id="RHEA-COMP:9863"/>
        <dbReference type="Rhea" id="RHEA-COMP:15073"/>
        <dbReference type="ChEBI" id="CHEBI:29999"/>
        <dbReference type="ChEBI" id="CHEBI:30616"/>
        <dbReference type="ChEBI" id="CHEBI:33019"/>
        <dbReference type="ChEBI" id="CHEBI:142516"/>
        <dbReference type="EC" id="2.7.7.108"/>
    </reaction>
</comment>
<feature type="binding site" evidence="8">
    <location>
        <position position="84"/>
    </location>
    <ligand>
        <name>ATP</name>
        <dbReference type="ChEBI" id="CHEBI:30616"/>
    </ligand>
</feature>
<comment type="cofactor">
    <cofactor evidence="8">
        <name>Mg(2+)</name>
        <dbReference type="ChEBI" id="CHEBI:18420"/>
    </cofactor>
    <cofactor evidence="8">
        <name>Mn(2+)</name>
        <dbReference type="ChEBI" id="CHEBI:29035"/>
    </cofactor>
</comment>
<evidence type="ECO:0000256" key="4">
    <source>
        <dbReference type="ARBA" id="ARBA00022723"/>
    </source>
</evidence>
<name>A0AAW8R094_9ALTE</name>
<dbReference type="InterPro" id="IPR003846">
    <property type="entry name" value="SelO"/>
</dbReference>
<dbReference type="Pfam" id="PF02696">
    <property type="entry name" value="SelO"/>
    <property type="match status" value="1"/>
</dbReference>
<keyword evidence="7 8" id="KW-0460">Magnesium</keyword>
<evidence type="ECO:0000256" key="9">
    <source>
        <dbReference type="SAM" id="MobiDB-lite"/>
    </source>
</evidence>
<feature type="binding site" evidence="8">
    <location>
        <position position="177"/>
    </location>
    <ligand>
        <name>ATP</name>
        <dbReference type="ChEBI" id="CHEBI:30616"/>
    </ligand>
</feature>
<keyword evidence="5 8" id="KW-0547">Nucleotide-binding</keyword>
<keyword evidence="2 8" id="KW-0808">Transferase</keyword>
<evidence type="ECO:0000256" key="6">
    <source>
        <dbReference type="ARBA" id="ARBA00022840"/>
    </source>
</evidence>
<dbReference type="GO" id="GO:0005524">
    <property type="term" value="F:ATP binding"/>
    <property type="evidence" value="ECO:0007669"/>
    <property type="project" value="UniProtKB-UniRule"/>
</dbReference>
<evidence type="ECO:0000256" key="5">
    <source>
        <dbReference type="ARBA" id="ARBA00022741"/>
    </source>
</evidence>
<dbReference type="GO" id="GO:0030145">
    <property type="term" value="F:manganese ion binding"/>
    <property type="evidence" value="ECO:0007669"/>
    <property type="project" value="UniProtKB-UniRule"/>
</dbReference>
<evidence type="ECO:0000313" key="11">
    <source>
        <dbReference type="Proteomes" id="UP001249020"/>
    </source>
</evidence>
<evidence type="ECO:0000256" key="8">
    <source>
        <dbReference type="HAMAP-Rule" id="MF_00692"/>
    </source>
</evidence>
<dbReference type="EMBL" id="JAVRIE010000002">
    <property type="protein sequence ID" value="MDT0582169.1"/>
    <property type="molecule type" value="Genomic_DNA"/>
</dbReference>
<comment type="catalytic activity">
    <reaction evidence="8">
        <text>L-seryl-[protein] + UTP = O-(5'-uridylyl)-L-seryl-[protein] + diphosphate</text>
        <dbReference type="Rhea" id="RHEA:64604"/>
        <dbReference type="Rhea" id="RHEA-COMP:9863"/>
        <dbReference type="Rhea" id="RHEA-COMP:16635"/>
        <dbReference type="ChEBI" id="CHEBI:29999"/>
        <dbReference type="ChEBI" id="CHEBI:33019"/>
        <dbReference type="ChEBI" id="CHEBI:46398"/>
        <dbReference type="ChEBI" id="CHEBI:156051"/>
    </reaction>
</comment>
<dbReference type="HAMAP" id="MF_00692">
    <property type="entry name" value="SelO"/>
    <property type="match status" value="1"/>
</dbReference>
<keyword evidence="3 8" id="KW-0548">Nucleotidyltransferase</keyword>
<feature type="binding site" evidence="8">
    <location>
        <position position="107"/>
    </location>
    <ligand>
        <name>ATP</name>
        <dbReference type="ChEBI" id="CHEBI:30616"/>
    </ligand>
</feature>
<dbReference type="GO" id="GO:0000287">
    <property type="term" value="F:magnesium ion binding"/>
    <property type="evidence" value="ECO:0007669"/>
    <property type="project" value="UniProtKB-UniRule"/>
</dbReference>
<feature type="region of interest" description="Disordered" evidence="9">
    <location>
        <begin position="485"/>
        <end position="505"/>
    </location>
</feature>
<dbReference type="NCBIfam" id="NF000658">
    <property type="entry name" value="PRK00029.1"/>
    <property type="match status" value="1"/>
</dbReference>
<comment type="catalytic activity">
    <reaction evidence="8">
        <text>L-histidyl-[protein] + UTP = N(tele)-(5'-uridylyl)-L-histidyl-[protein] + diphosphate</text>
        <dbReference type="Rhea" id="RHEA:83891"/>
        <dbReference type="Rhea" id="RHEA-COMP:9745"/>
        <dbReference type="Rhea" id="RHEA-COMP:20239"/>
        <dbReference type="ChEBI" id="CHEBI:29979"/>
        <dbReference type="ChEBI" id="CHEBI:33019"/>
        <dbReference type="ChEBI" id="CHEBI:46398"/>
        <dbReference type="ChEBI" id="CHEBI:233474"/>
    </reaction>
</comment>
<keyword evidence="8" id="KW-0464">Manganese</keyword>
<evidence type="ECO:0000256" key="1">
    <source>
        <dbReference type="ARBA" id="ARBA00009747"/>
    </source>
</evidence>
<comment type="catalytic activity">
    <reaction evidence="8">
        <text>L-tyrosyl-[protein] + UTP = O-(5'-uridylyl)-L-tyrosyl-[protein] + diphosphate</text>
        <dbReference type="Rhea" id="RHEA:83887"/>
        <dbReference type="Rhea" id="RHEA-COMP:10136"/>
        <dbReference type="Rhea" id="RHEA-COMP:20238"/>
        <dbReference type="ChEBI" id="CHEBI:33019"/>
        <dbReference type="ChEBI" id="CHEBI:46398"/>
        <dbReference type="ChEBI" id="CHEBI:46858"/>
        <dbReference type="ChEBI" id="CHEBI:90602"/>
    </reaction>
</comment>
<feature type="active site" description="Proton acceptor" evidence="8">
    <location>
        <position position="249"/>
    </location>
</feature>
<dbReference type="PANTHER" id="PTHR32057">
    <property type="entry name" value="PROTEIN ADENYLYLTRANSFERASE SELO, MITOCHONDRIAL"/>
    <property type="match status" value="1"/>
</dbReference>
<dbReference type="AlphaFoldDB" id="A0AAW8R094"/>
<comment type="catalytic activity">
    <reaction evidence="8">
        <text>L-tyrosyl-[protein] + ATP = O-(5'-adenylyl)-L-tyrosyl-[protein] + diphosphate</text>
        <dbReference type="Rhea" id="RHEA:54288"/>
        <dbReference type="Rhea" id="RHEA-COMP:10136"/>
        <dbReference type="Rhea" id="RHEA-COMP:13846"/>
        <dbReference type="ChEBI" id="CHEBI:30616"/>
        <dbReference type="ChEBI" id="CHEBI:33019"/>
        <dbReference type="ChEBI" id="CHEBI:46858"/>
        <dbReference type="ChEBI" id="CHEBI:83624"/>
        <dbReference type="EC" id="2.7.7.108"/>
    </reaction>
</comment>
<dbReference type="RefSeq" id="WP_311360949.1">
    <property type="nucleotide sequence ID" value="NZ_JAVRIE010000002.1"/>
</dbReference>
<accession>A0AAW8R094</accession>
<keyword evidence="6 8" id="KW-0067">ATP-binding</keyword>
<keyword evidence="11" id="KW-1185">Reference proteome</keyword>
<proteinExistence type="inferred from homology"/>
<organism evidence="10 11">
    <name type="scientific">Brumicola blandensis</name>
    <dbReference type="NCBI Taxonomy" id="3075611"/>
    <lineage>
        <taxon>Bacteria</taxon>
        <taxon>Pseudomonadati</taxon>
        <taxon>Pseudomonadota</taxon>
        <taxon>Gammaproteobacteria</taxon>
        <taxon>Alteromonadales</taxon>
        <taxon>Alteromonadaceae</taxon>
        <taxon>Brumicola</taxon>
    </lineage>
</organism>